<comment type="similarity">
    <text evidence="1 7">Belongs to the SbcD family.</text>
</comment>
<evidence type="ECO:0000259" key="9">
    <source>
        <dbReference type="Pfam" id="PF12320"/>
    </source>
</evidence>
<dbReference type="NCBIfam" id="TIGR00619">
    <property type="entry name" value="sbcd"/>
    <property type="match status" value="1"/>
</dbReference>
<dbReference type="RefSeq" id="WP_120355487.1">
    <property type="nucleotide sequence ID" value="NZ_RAQO01000007.1"/>
</dbReference>
<evidence type="ECO:0000313" key="10">
    <source>
        <dbReference type="EMBL" id="RKF17462.1"/>
    </source>
</evidence>
<evidence type="ECO:0000259" key="8">
    <source>
        <dbReference type="Pfam" id="PF00149"/>
    </source>
</evidence>
<evidence type="ECO:0000256" key="7">
    <source>
        <dbReference type="RuleBase" id="RU363069"/>
    </source>
</evidence>
<dbReference type="EMBL" id="RAQO01000007">
    <property type="protein sequence ID" value="RKF17462.1"/>
    <property type="molecule type" value="Genomic_DNA"/>
</dbReference>
<dbReference type="PANTHER" id="PTHR30337">
    <property type="entry name" value="COMPONENT OF ATP-DEPENDENT DSDNA EXONUCLEASE"/>
    <property type="match status" value="1"/>
</dbReference>
<dbReference type="Gene3D" id="3.60.21.10">
    <property type="match status" value="1"/>
</dbReference>
<dbReference type="GO" id="GO:0004519">
    <property type="term" value="F:endonuclease activity"/>
    <property type="evidence" value="ECO:0007669"/>
    <property type="project" value="UniProtKB-KW"/>
</dbReference>
<dbReference type="Pfam" id="PF12320">
    <property type="entry name" value="SbcD_C"/>
    <property type="match status" value="1"/>
</dbReference>
<comment type="caution">
    <text evidence="10">The sequence shown here is derived from an EMBL/GenBank/DDBJ whole genome shotgun (WGS) entry which is preliminary data.</text>
</comment>
<evidence type="ECO:0000256" key="3">
    <source>
        <dbReference type="ARBA" id="ARBA00013365"/>
    </source>
</evidence>
<dbReference type="OrthoDB" id="9773856at2"/>
<dbReference type="Proteomes" id="UP000286482">
    <property type="component" value="Unassembled WGS sequence"/>
</dbReference>
<dbReference type="CDD" id="cd00840">
    <property type="entry name" value="MPP_Mre11_N"/>
    <property type="match status" value="1"/>
</dbReference>
<dbReference type="AlphaFoldDB" id="A0A420E9W3"/>
<proteinExistence type="inferred from homology"/>
<dbReference type="InterPro" id="IPR050535">
    <property type="entry name" value="DNA_Repair-Maintenance_Comp"/>
</dbReference>
<comment type="subunit">
    <text evidence="2 7">Heterodimer of SbcC and SbcD.</text>
</comment>
<dbReference type="InterPro" id="IPR026843">
    <property type="entry name" value="SbcD_C"/>
</dbReference>
<comment type="function">
    <text evidence="7">SbcCD cleaves DNA hairpin structures. These structures can inhibit DNA replication and are intermediates in certain DNA recombination reactions. The complex acts as a 3'-&gt;5' double strand exonuclease that can open hairpins. It also has a 5' single-strand endonuclease activity.</text>
</comment>
<gene>
    <name evidence="7 10" type="primary">sbcD</name>
    <name evidence="10" type="ORF">DBZ36_13520</name>
</gene>
<keyword evidence="4 7" id="KW-0540">Nuclease</keyword>
<evidence type="ECO:0000256" key="4">
    <source>
        <dbReference type="ARBA" id="ARBA00022722"/>
    </source>
</evidence>
<dbReference type="GO" id="GO:0006310">
    <property type="term" value="P:DNA recombination"/>
    <property type="evidence" value="ECO:0007669"/>
    <property type="project" value="UniProtKB-KW"/>
</dbReference>
<keyword evidence="7" id="KW-0255">Endonuclease</keyword>
<name>A0A420E9W3_9ALTE</name>
<keyword evidence="7" id="KW-0233">DNA recombination</keyword>
<evidence type="ECO:0000256" key="1">
    <source>
        <dbReference type="ARBA" id="ARBA00010555"/>
    </source>
</evidence>
<accession>A0A420E9W3</accession>
<organism evidence="10 11">
    <name type="scientific">Alginatibacterium sediminis</name>
    <dbReference type="NCBI Taxonomy" id="2164068"/>
    <lineage>
        <taxon>Bacteria</taxon>
        <taxon>Pseudomonadati</taxon>
        <taxon>Pseudomonadota</taxon>
        <taxon>Gammaproteobacteria</taxon>
        <taxon>Alteromonadales</taxon>
        <taxon>Alteromonadaceae</taxon>
        <taxon>Alginatibacterium</taxon>
    </lineage>
</organism>
<keyword evidence="11" id="KW-1185">Reference proteome</keyword>
<dbReference type="InterPro" id="IPR004593">
    <property type="entry name" value="SbcD"/>
</dbReference>
<protein>
    <recommendedName>
        <fullName evidence="3 7">Nuclease SbcCD subunit D</fullName>
    </recommendedName>
</protein>
<evidence type="ECO:0000313" key="11">
    <source>
        <dbReference type="Proteomes" id="UP000286482"/>
    </source>
</evidence>
<dbReference type="Pfam" id="PF00149">
    <property type="entry name" value="Metallophos"/>
    <property type="match status" value="1"/>
</dbReference>
<feature type="domain" description="Nuclease SbcCD subunit D C-terminal" evidence="9">
    <location>
        <begin position="287"/>
        <end position="388"/>
    </location>
</feature>
<dbReference type="GO" id="GO:0008408">
    <property type="term" value="F:3'-5' exonuclease activity"/>
    <property type="evidence" value="ECO:0007669"/>
    <property type="project" value="InterPro"/>
</dbReference>
<keyword evidence="6 7" id="KW-0269">Exonuclease</keyword>
<reference evidence="10 11" key="1">
    <citation type="submission" date="2018-09" db="EMBL/GenBank/DDBJ databases">
        <authorList>
            <person name="Wang Z."/>
        </authorList>
    </citation>
    <scope>NUCLEOTIDE SEQUENCE [LARGE SCALE GENOMIC DNA]</scope>
    <source>
        <strain evidence="10 11">ALS 81</strain>
    </source>
</reference>
<dbReference type="GO" id="GO:0006260">
    <property type="term" value="P:DNA replication"/>
    <property type="evidence" value="ECO:0007669"/>
    <property type="project" value="UniProtKB-KW"/>
</dbReference>
<dbReference type="InterPro" id="IPR004843">
    <property type="entry name" value="Calcineurin-like_PHP"/>
</dbReference>
<feature type="domain" description="Calcineurin-like phosphoesterase" evidence="8">
    <location>
        <begin position="1"/>
        <end position="234"/>
    </location>
</feature>
<keyword evidence="7" id="KW-0235">DNA replication</keyword>
<dbReference type="PANTHER" id="PTHR30337:SF0">
    <property type="entry name" value="NUCLEASE SBCCD SUBUNIT D"/>
    <property type="match status" value="1"/>
</dbReference>
<dbReference type="InterPro" id="IPR029052">
    <property type="entry name" value="Metallo-depent_PP-like"/>
</dbReference>
<evidence type="ECO:0000256" key="2">
    <source>
        <dbReference type="ARBA" id="ARBA00011322"/>
    </source>
</evidence>
<sequence length="413" mass="46723">MKILHSADWHLGHQLHGYARHYEHQQFLDWLLLQIDTQLVDVLVICGDVFDTANPSAASWEQLYSFLAKAATRNPGLQVIVTAGNHDSPSKLNAPSSLISHFDLHFVGSVVRHENGELDNERLLIPLKTRDGQIQGWCIAAPFLRSSDLQLDPRIEDSSKRWQNAIQSLYAELGEAVDKRLEPEHCLIALGHGHVSGGQISELSERHVMIGGQHALPTTIFPERCDYVALGHLHLAQQIKSDTAIFYSGSPIPLSISERNYKHQIKLVEFEERQLKLEPIYVPRVCDLLRVPKTASDFDSVLQALRDLEPFTGVEQAKPYLEVVIKLDKPQAQIRERVLEAIQDKNLRLAKISIEYSQGQQDTQFAKSGQKLSQLCATEVFELCYQQQYQDQLDPKLMAAFQDVLTQVEQSDL</sequence>
<keyword evidence="5 7" id="KW-0378">Hydrolase</keyword>
<evidence type="ECO:0000256" key="6">
    <source>
        <dbReference type="ARBA" id="ARBA00022839"/>
    </source>
</evidence>
<dbReference type="SUPFAM" id="SSF56300">
    <property type="entry name" value="Metallo-dependent phosphatases"/>
    <property type="match status" value="1"/>
</dbReference>
<dbReference type="InterPro" id="IPR041796">
    <property type="entry name" value="Mre11_N"/>
</dbReference>
<evidence type="ECO:0000256" key="5">
    <source>
        <dbReference type="ARBA" id="ARBA00022801"/>
    </source>
</evidence>